<protein>
    <submittedName>
        <fullName evidence="3">Uncharacterized protein</fullName>
    </submittedName>
</protein>
<keyword evidence="2" id="KW-0732">Signal</keyword>
<accession>A0A164XKA8</accession>
<organism evidence="3 4">
    <name type="scientific">Sistotremastrum niveocremeum HHB9708</name>
    <dbReference type="NCBI Taxonomy" id="1314777"/>
    <lineage>
        <taxon>Eukaryota</taxon>
        <taxon>Fungi</taxon>
        <taxon>Dikarya</taxon>
        <taxon>Basidiomycota</taxon>
        <taxon>Agaricomycotina</taxon>
        <taxon>Agaricomycetes</taxon>
        <taxon>Sistotremastrales</taxon>
        <taxon>Sistotremastraceae</taxon>
        <taxon>Sertulicium</taxon>
        <taxon>Sertulicium niveocremeum</taxon>
    </lineage>
</organism>
<dbReference type="EMBL" id="KV419400">
    <property type="protein sequence ID" value="KZS96064.1"/>
    <property type="molecule type" value="Genomic_DNA"/>
</dbReference>
<proteinExistence type="predicted"/>
<sequence length="197" mass="21095">MLARHTLASLFYAVLCFSTVWAFRDREGKLISHPLIGGKLVQVNRTLHPLPNSVLRSFGLPINAPRSLPKREKARSPTPREMAPRQLQSAPPLPDSGHIIAKDASGGVTLCAIAQELSVFSTFTCTEDLTQAATFTITSTNGLINIAVAGESAPQFGGVPGASQNDQLAVIEPGSPDSVFLLPVQGKLMRLVQFSHD</sequence>
<keyword evidence="4" id="KW-1185">Reference proteome</keyword>
<dbReference type="AlphaFoldDB" id="A0A164XKA8"/>
<dbReference type="Proteomes" id="UP000076722">
    <property type="component" value="Unassembled WGS sequence"/>
</dbReference>
<evidence type="ECO:0000313" key="4">
    <source>
        <dbReference type="Proteomes" id="UP000076722"/>
    </source>
</evidence>
<name>A0A164XKA8_9AGAM</name>
<evidence type="ECO:0000256" key="2">
    <source>
        <dbReference type="SAM" id="SignalP"/>
    </source>
</evidence>
<feature type="signal peptide" evidence="2">
    <location>
        <begin position="1"/>
        <end position="22"/>
    </location>
</feature>
<evidence type="ECO:0000256" key="1">
    <source>
        <dbReference type="SAM" id="MobiDB-lite"/>
    </source>
</evidence>
<feature type="region of interest" description="Disordered" evidence="1">
    <location>
        <begin position="65"/>
        <end position="95"/>
    </location>
</feature>
<dbReference type="OrthoDB" id="4584900at2759"/>
<feature type="chain" id="PRO_5007854385" evidence="2">
    <location>
        <begin position="23"/>
        <end position="197"/>
    </location>
</feature>
<evidence type="ECO:0000313" key="3">
    <source>
        <dbReference type="EMBL" id="KZS96064.1"/>
    </source>
</evidence>
<reference evidence="3 4" key="1">
    <citation type="journal article" date="2016" name="Mol. Biol. Evol.">
        <title>Comparative Genomics of Early-Diverging Mushroom-Forming Fungi Provides Insights into the Origins of Lignocellulose Decay Capabilities.</title>
        <authorList>
            <person name="Nagy L.G."/>
            <person name="Riley R."/>
            <person name="Tritt A."/>
            <person name="Adam C."/>
            <person name="Daum C."/>
            <person name="Floudas D."/>
            <person name="Sun H."/>
            <person name="Yadav J.S."/>
            <person name="Pangilinan J."/>
            <person name="Larsson K.H."/>
            <person name="Matsuura K."/>
            <person name="Barry K."/>
            <person name="Labutti K."/>
            <person name="Kuo R."/>
            <person name="Ohm R.A."/>
            <person name="Bhattacharya S.S."/>
            <person name="Shirouzu T."/>
            <person name="Yoshinaga Y."/>
            <person name="Martin F.M."/>
            <person name="Grigoriev I.V."/>
            <person name="Hibbett D.S."/>
        </authorList>
    </citation>
    <scope>NUCLEOTIDE SEQUENCE [LARGE SCALE GENOMIC DNA]</scope>
    <source>
        <strain evidence="3 4">HHB9708</strain>
    </source>
</reference>
<gene>
    <name evidence="3" type="ORF">SISNIDRAFT_483464</name>
</gene>